<evidence type="ECO:0000256" key="1">
    <source>
        <dbReference type="ARBA" id="ARBA00005417"/>
    </source>
</evidence>
<dbReference type="EMBL" id="LRQE01000023">
    <property type="protein sequence ID" value="KXA30888.1"/>
    <property type="molecule type" value="Genomic_DNA"/>
</dbReference>
<protein>
    <submittedName>
        <fullName evidence="6">ABC transporter, ATP-binding protein</fullName>
    </submittedName>
</protein>
<evidence type="ECO:0000256" key="3">
    <source>
        <dbReference type="ARBA" id="ARBA00022741"/>
    </source>
</evidence>
<dbReference type="Gene3D" id="3.40.50.300">
    <property type="entry name" value="P-loop containing nucleotide triphosphate hydrolases"/>
    <property type="match status" value="1"/>
</dbReference>
<dbReference type="PROSITE" id="PS50893">
    <property type="entry name" value="ABC_TRANSPORTER_2"/>
    <property type="match status" value="1"/>
</dbReference>
<proteinExistence type="inferred from homology"/>
<organism evidence="6">
    <name type="scientific">Peptoniphilus harei</name>
    <dbReference type="NCBI Taxonomy" id="54005"/>
    <lineage>
        <taxon>Bacteria</taxon>
        <taxon>Bacillati</taxon>
        <taxon>Bacillota</taxon>
        <taxon>Tissierellia</taxon>
        <taxon>Tissierellales</taxon>
        <taxon>Peptoniphilaceae</taxon>
        <taxon>Peptoniphilus</taxon>
    </lineage>
</organism>
<evidence type="ECO:0000256" key="2">
    <source>
        <dbReference type="ARBA" id="ARBA00022448"/>
    </source>
</evidence>
<name>A0A133PQH4_9FIRM</name>
<dbReference type="InterPro" id="IPR003439">
    <property type="entry name" value="ABC_transporter-like_ATP-bd"/>
</dbReference>
<gene>
    <name evidence="6" type="ORF">HMPREF3229_00754</name>
</gene>
<comment type="similarity">
    <text evidence="1">Belongs to the ABC transporter superfamily.</text>
</comment>
<dbReference type="SUPFAM" id="SSF52540">
    <property type="entry name" value="P-loop containing nucleoside triphosphate hydrolases"/>
    <property type="match status" value="1"/>
</dbReference>
<evidence type="ECO:0000313" key="6">
    <source>
        <dbReference type="EMBL" id="KXA30888.1"/>
    </source>
</evidence>
<accession>A0A133PQH4</accession>
<evidence type="ECO:0000259" key="5">
    <source>
        <dbReference type="PROSITE" id="PS50893"/>
    </source>
</evidence>
<dbReference type="GO" id="GO:0005524">
    <property type="term" value="F:ATP binding"/>
    <property type="evidence" value="ECO:0007669"/>
    <property type="project" value="UniProtKB-KW"/>
</dbReference>
<keyword evidence="2" id="KW-0813">Transport</keyword>
<dbReference type="PATRIC" id="fig|54005.3.peg.741"/>
<dbReference type="GO" id="GO:0016887">
    <property type="term" value="F:ATP hydrolysis activity"/>
    <property type="evidence" value="ECO:0007669"/>
    <property type="project" value="InterPro"/>
</dbReference>
<comment type="caution">
    <text evidence="6">The sequence shown here is derived from an EMBL/GenBank/DDBJ whole genome shotgun (WGS) entry which is preliminary data.</text>
</comment>
<dbReference type="Proteomes" id="UP000070174">
    <property type="component" value="Unassembled WGS sequence"/>
</dbReference>
<dbReference type="InterPro" id="IPR003593">
    <property type="entry name" value="AAA+_ATPase"/>
</dbReference>
<dbReference type="RefSeq" id="WP_005955264.1">
    <property type="nucleotide sequence ID" value="NZ_JADNMH010000006.1"/>
</dbReference>
<sequence>MKAIEIKNANFAYDRDPVLRDLNLTLMNKEKITIIGGNGVGKTTLIKIIIGELKLRSGEIKIFEEDLNIDSLKKIGYVPQSQKENLYTFPISVKELVTLQLYESMGMIKIPRKIHYDKTMELLKKMNLEKYADYPIRDLSGGLRQRVVITRALMNNPEILIFDEPTSGVDENSKRQFAKTLEDLNKNFDVSIILITHELDWVKNNLQMDKFYELKKGGLELVTV</sequence>
<feature type="domain" description="ABC transporter" evidence="5">
    <location>
        <begin position="4"/>
        <end position="224"/>
    </location>
</feature>
<reference evidence="6 7" key="1">
    <citation type="submission" date="2016-01" db="EMBL/GenBank/DDBJ databases">
        <authorList>
            <person name="Oliw E.H."/>
        </authorList>
    </citation>
    <scope>NUCLEOTIDE SEQUENCE [LARGE SCALE GENOMIC DNA]</scope>
    <source>
        <strain evidence="6 7">CMW7756A</strain>
    </source>
</reference>
<dbReference type="AlphaFoldDB" id="A0A133PQH4"/>
<dbReference type="SMART" id="SM00382">
    <property type="entry name" value="AAA"/>
    <property type="match status" value="1"/>
</dbReference>
<dbReference type="InterPro" id="IPR050153">
    <property type="entry name" value="Metal_Ion_Import_ABC"/>
</dbReference>
<dbReference type="PANTHER" id="PTHR42734">
    <property type="entry name" value="METAL TRANSPORT SYSTEM ATP-BINDING PROTEIN TM_0124-RELATED"/>
    <property type="match status" value="1"/>
</dbReference>
<dbReference type="InterPro" id="IPR027417">
    <property type="entry name" value="P-loop_NTPase"/>
</dbReference>
<keyword evidence="4 6" id="KW-0067">ATP-binding</keyword>
<keyword evidence="3" id="KW-0547">Nucleotide-binding</keyword>
<evidence type="ECO:0000313" key="7">
    <source>
        <dbReference type="Proteomes" id="UP000070174"/>
    </source>
</evidence>
<dbReference type="PANTHER" id="PTHR42734:SF17">
    <property type="entry name" value="METAL TRANSPORT SYSTEM ATP-BINDING PROTEIN TM_0124-RELATED"/>
    <property type="match status" value="1"/>
</dbReference>
<evidence type="ECO:0000256" key="4">
    <source>
        <dbReference type="ARBA" id="ARBA00022840"/>
    </source>
</evidence>
<dbReference type="Pfam" id="PF00005">
    <property type="entry name" value="ABC_tran"/>
    <property type="match status" value="1"/>
</dbReference>